<proteinExistence type="predicted"/>
<name>A0AAW0FEM2_9APHY</name>
<gene>
    <name evidence="2" type="ORF">QCA50_019348</name>
</gene>
<evidence type="ECO:0000313" key="3">
    <source>
        <dbReference type="Proteomes" id="UP001385951"/>
    </source>
</evidence>
<accession>A0AAW0FEM2</accession>
<feature type="region of interest" description="Disordered" evidence="1">
    <location>
        <begin position="1"/>
        <end position="179"/>
    </location>
</feature>
<feature type="compositionally biased region" description="Low complexity" evidence="1">
    <location>
        <begin position="45"/>
        <end position="54"/>
    </location>
</feature>
<evidence type="ECO:0000313" key="2">
    <source>
        <dbReference type="EMBL" id="KAK7677657.1"/>
    </source>
</evidence>
<organism evidence="2 3">
    <name type="scientific">Cerrena zonata</name>
    <dbReference type="NCBI Taxonomy" id="2478898"/>
    <lineage>
        <taxon>Eukaryota</taxon>
        <taxon>Fungi</taxon>
        <taxon>Dikarya</taxon>
        <taxon>Basidiomycota</taxon>
        <taxon>Agaricomycotina</taxon>
        <taxon>Agaricomycetes</taxon>
        <taxon>Polyporales</taxon>
        <taxon>Cerrenaceae</taxon>
        <taxon>Cerrena</taxon>
    </lineage>
</organism>
<sequence>MVSASNKHNAPDDASQTGGGPPKRLRATRAGGPEAPNPPPSAETPGGSADASTPAPGPAPSSRDNPNSIPPDSATVTGIATAPPALRSSQPQHASDAAGPASSAASVSPSQRSSGLAPAFDISDARSPVAGRSAAEDDVLITSAPSTPKGKGRADAVAGRNTPASSPAQGGNIGLTPPSNRVVRANNKVVVQRATTTLTACVLPAISAGYRSYFDEWFATRLNKLMNYVSRPSAVFAVSKLPSGLRWGERGRAGDDLSQYLMCDQKKVIVYLVGEVQTFYYDYENKDYPRIVLKMYPLLEEDGARIDEILSKFATSTAGQDTDSYTNGCFLSSLLLKKTNFLFLPLYDAAATFGKKHEMVTLSVDDFGGNSVIVAEAHVRRYHHGSDLIRKKGAGDNFNTTAYRVSFELVAASRLMSAPPPPLPDCDVDI</sequence>
<dbReference type="EMBL" id="JASBNA010000084">
    <property type="protein sequence ID" value="KAK7677657.1"/>
    <property type="molecule type" value="Genomic_DNA"/>
</dbReference>
<dbReference type="AlphaFoldDB" id="A0AAW0FEM2"/>
<keyword evidence="3" id="KW-1185">Reference proteome</keyword>
<evidence type="ECO:0000256" key="1">
    <source>
        <dbReference type="SAM" id="MobiDB-lite"/>
    </source>
</evidence>
<feature type="compositionally biased region" description="Low complexity" evidence="1">
    <location>
        <begin position="94"/>
        <end position="114"/>
    </location>
</feature>
<dbReference type="Proteomes" id="UP001385951">
    <property type="component" value="Unassembled WGS sequence"/>
</dbReference>
<reference evidence="2 3" key="1">
    <citation type="submission" date="2022-09" db="EMBL/GenBank/DDBJ databases">
        <authorList>
            <person name="Palmer J.M."/>
        </authorList>
    </citation>
    <scope>NUCLEOTIDE SEQUENCE [LARGE SCALE GENOMIC DNA]</scope>
    <source>
        <strain evidence="2 3">DSM 7382</strain>
    </source>
</reference>
<protein>
    <submittedName>
        <fullName evidence="2">Uncharacterized protein</fullName>
    </submittedName>
</protein>
<comment type="caution">
    <text evidence="2">The sequence shown here is derived from an EMBL/GenBank/DDBJ whole genome shotgun (WGS) entry which is preliminary data.</text>
</comment>